<dbReference type="GO" id="GO:0016020">
    <property type="term" value="C:membrane"/>
    <property type="evidence" value="ECO:0007669"/>
    <property type="project" value="InterPro"/>
</dbReference>
<dbReference type="PANTHER" id="PTHR33799:SF1">
    <property type="entry name" value="PTS SYSTEM MANNOSE-SPECIFIC EIIAB COMPONENT-RELATED"/>
    <property type="match status" value="1"/>
</dbReference>
<evidence type="ECO:0000313" key="5">
    <source>
        <dbReference type="Proteomes" id="UP000285575"/>
    </source>
</evidence>
<organism evidence="4 5">
    <name type="scientific">Rubrivivax rivuli</name>
    <dbReference type="NCBI Taxonomy" id="1862385"/>
    <lineage>
        <taxon>Bacteria</taxon>
        <taxon>Pseudomonadati</taxon>
        <taxon>Pseudomonadota</taxon>
        <taxon>Betaproteobacteria</taxon>
        <taxon>Burkholderiales</taxon>
        <taxon>Sphaerotilaceae</taxon>
        <taxon>Rubrivivax</taxon>
    </lineage>
</organism>
<feature type="region of interest" description="Disordered" evidence="2">
    <location>
        <begin position="124"/>
        <end position="148"/>
    </location>
</feature>
<dbReference type="SUPFAM" id="SSF53062">
    <property type="entry name" value="PTS system fructose IIA component-like"/>
    <property type="match status" value="1"/>
</dbReference>
<dbReference type="GO" id="GO:0016740">
    <property type="term" value="F:transferase activity"/>
    <property type="evidence" value="ECO:0007669"/>
    <property type="project" value="UniProtKB-KW"/>
</dbReference>
<name>A0A437RQF5_9BURK</name>
<dbReference type="Gene3D" id="3.40.50.510">
    <property type="entry name" value="Phosphotransferase system, mannose-type IIA component"/>
    <property type="match status" value="1"/>
</dbReference>
<dbReference type="RefSeq" id="WP_128226657.1">
    <property type="nucleotide sequence ID" value="NZ_SACR01000001.1"/>
</dbReference>
<comment type="caution">
    <text evidence="4">The sequence shown here is derived from an EMBL/GenBank/DDBJ whole genome shotgun (WGS) entry which is preliminary data.</text>
</comment>
<dbReference type="PROSITE" id="PS51096">
    <property type="entry name" value="PTS_EIIA_TYPE_4"/>
    <property type="match status" value="1"/>
</dbReference>
<evidence type="ECO:0000256" key="1">
    <source>
        <dbReference type="ARBA" id="ARBA00022679"/>
    </source>
</evidence>
<dbReference type="InterPro" id="IPR036662">
    <property type="entry name" value="PTS_EIIA_man-typ_sf"/>
</dbReference>
<keyword evidence="5" id="KW-1185">Reference proteome</keyword>
<dbReference type="Pfam" id="PF03610">
    <property type="entry name" value="EIIA-man"/>
    <property type="match status" value="1"/>
</dbReference>
<keyword evidence="1" id="KW-0808">Transferase</keyword>
<evidence type="ECO:0000259" key="3">
    <source>
        <dbReference type="PROSITE" id="PS51096"/>
    </source>
</evidence>
<dbReference type="OrthoDB" id="8795346at2"/>
<accession>A0A437RQF5</accession>
<dbReference type="GO" id="GO:0009401">
    <property type="term" value="P:phosphoenolpyruvate-dependent sugar phosphotransferase system"/>
    <property type="evidence" value="ECO:0007669"/>
    <property type="project" value="InterPro"/>
</dbReference>
<dbReference type="InterPro" id="IPR051471">
    <property type="entry name" value="Bacterial_PTS_sugar_comp"/>
</dbReference>
<dbReference type="Proteomes" id="UP000285575">
    <property type="component" value="Unassembled WGS sequence"/>
</dbReference>
<feature type="compositionally biased region" description="Basic and acidic residues" evidence="2">
    <location>
        <begin position="138"/>
        <end position="148"/>
    </location>
</feature>
<proteinExistence type="predicted"/>
<evidence type="ECO:0000313" key="4">
    <source>
        <dbReference type="EMBL" id="RVU49016.1"/>
    </source>
</evidence>
<dbReference type="AlphaFoldDB" id="A0A437RQF5"/>
<protein>
    <submittedName>
        <fullName evidence="4">PTS fructose transporter subunit IIA</fullName>
    </submittedName>
</protein>
<feature type="domain" description="PTS EIIA type-4" evidence="3">
    <location>
        <begin position="1"/>
        <end position="122"/>
    </location>
</feature>
<dbReference type="EMBL" id="SACR01000001">
    <property type="protein sequence ID" value="RVU49016.1"/>
    <property type="molecule type" value="Genomic_DNA"/>
</dbReference>
<evidence type="ECO:0000256" key="2">
    <source>
        <dbReference type="SAM" id="MobiDB-lite"/>
    </source>
</evidence>
<dbReference type="PANTHER" id="PTHR33799">
    <property type="entry name" value="PTS PERMEASE-RELATED-RELATED"/>
    <property type="match status" value="1"/>
</dbReference>
<reference evidence="4 5" key="1">
    <citation type="submission" date="2019-01" db="EMBL/GenBank/DDBJ databases">
        <authorList>
            <person name="Chen W.-M."/>
        </authorList>
    </citation>
    <scope>NUCLEOTIDE SEQUENCE [LARGE SCALE GENOMIC DNA]</scope>
    <source>
        <strain evidence="4 5">KYPY4</strain>
    </source>
</reference>
<gene>
    <name evidence="4" type="ORF">EOE66_00015</name>
</gene>
<sequence>MASILLVAHAPLASALLEVARHAYADCDCSVAAVDVPPTATLESAAAQVAGALQGLPSGEVLVLADAFGATPSNAALAAVDGVQARVVTGVNVPMVWRVLCYGRLPLADLVTRAVDGGRQGIMQVATPRRQNQPQRPLSDDPDQHPDQ</sequence>
<dbReference type="InterPro" id="IPR004701">
    <property type="entry name" value="PTS_EIIA_man-typ"/>
</dbReference>